<organism evidence="1 2">
    <name type="scientific">Rhodanobacter caeni</name>
    <dbReference type="NCBI Taxonomy" id="657654"/>
    <lineage>
        <taxon>Bacteria</taxon>
        <taxon>Pseudomonadati</taxon>
        <taxon>Pseudomonadota</taxon>
        <taxon>Gammaproteobacteria</taxon>
        <taxon>Lysobacterales</taxon>
        <taxon>Rhodanobacteraceae</taxon>
        <taxon>Rhodanobacter</taxon>
    </lineage>
</organism>
<dbReference type="Proteomes" id="UP001500657">
    <property type="component" value="Unassembled WGS sequence"/>
</dbReference>
<keyword evidence="2" id="KW-1185">Reference proteome</keyword>
<evidence type="ECO:0000313" key="2">
    <source>
        <dbReference type="Proteomes" id="UP001500657"/>
    </source>
</evidence>
<evidence type="ECO:0000313" key="1">
    <source>
        <dbReference type="EMBL" id="GAA0253508.1"/>
    </source>
</evidence>
<sequence>MNPKTESELLFEAFCTHHGLRWEPIDTDTTSRPDYLLTVGEISIAVEIKQLDELVGFNPGGVSSRTLGQHVRAAIKSARDQIKWAHQANMPGLLIVYNARDPWQIFGSEEHDFTTGMYGELTANVSVVSGRRSTFFHGRNARLRADDNMWFSGVGHLVRHASGSPTLTVYENVHAKHVLPFEQLAPYVDVKRIEIEEVNPFPAP</sequence>
<dbReference type="EMBL" id="BAAAFO010000003">
    <property type="protein sequence ID" value="GAA0253508.1"/>
    <property type="molecule type" value="Genomic_DNA"/>
</dbReference>
<evidence type="ECO:0008006" key="3">
    <source>
        <dbReference type="Google" id="ProtNLM"/>
    </source>
</evidence>
<dbReference type="RefSeq" id="WP_343882481.1">
    <property type="nucleotide sequence ID" value="NZ_BAAAFO010000003.1"/>
</dbReference>
<gene>
    <name evidence="1" type="ORF">GCM10009126_18410</name>
</gene>
<comment type="caution">
    <text evidence="1">The sequence shown here is derived from an EMBL/GenBank/DDBJ whole genome shotgun (WGS) entry which is preliminary data.</text>
</comment>
<name>A0ABP3E702_9GAMM</name>
<reference evidence="2" key="1">
    <citation type="journal article" date="2019" name="Int. J. Syst. Evol. Microbiol.">
        <title>The Global Catalogue of Microorganisms (GCM) 10K type strain sequencing project: providing services to taxonomists for standard genome sequencing and annotation.</title>
        <authorList>
            <consortium name="The Broad Institute Genomics Platform"/>
            <consortium name="The Broad Institute Genome Sequencing Center for Infectious Disease"/>
            <person name="Wu L."/>
            <person name="Ma J."/>
        </authorList>
    </citation>
    <scope>NUCLEOTIDE SEQUENCE [LARGE SCALE GENOMIC DNA]</scope>
    <source>
        <strain evidence="2">JCM 16242</strain>
    </source>
</reference>
<accession>A0ABP3E702</accession>
<protein>
    <recommendedName>
        <fullName evidence="3">Restriction endonuclease</fullName>
    </recommendedName>
</protein>
<proteinExistence type="predicted"/>